<keyword evidence="6" id="KW-1185">Reference proteome</keyword>
<feature type="chain" id="PRO_5006416125" description="MucBP domain-containing protein" evidence="2">
    <location>
        <begin position="30"/>
        <end position="606"/>
    </location>
</feature>
<proteinExistence type="predicted"/>
<dbReference type="Gene3D" id="3.10.20.320">
    <property type="entry name" value="Putative peptidoglycan bound protein (lpxtg motif)"/>
    <property type="match status" value="1"/>
</dbReference>
<dbReference type="Pfam" id="PF06458">
    <property type="entry name" value="MucBP"/>
    <property type="match status" value="1"/>
</dbReference>
<dbReference type="InterPro" id="IPR009459">
    <property type="entry name" value="MucBP_dom"/>
</dbReference>
<dbReference type="Proteomes" id="UP000051589">
    <property type="component" value="Unassembled WGS sequence"/>
</dbReference>
<feature type="domain" description="DUF5776" evidence="4">
    <location>
        <begin position="463"/>
        <end position="529"/>
    </location>
</feature>
<dbReference type="InterPro" id="IPR044081">
    <property type="entry name" value="DUF5776"/>
</dbReference>
<dbReference type="EMBL" id="AYZH01000003">
    <property type="protein sequence ID" value="KRN02943.1"/>
    <property type="molecule type" value="Genomic_DNA"/>
</dbReference>
<accession>A0A0R2DFU7</accession>
<evidence type="ECO:0000256" key="1">
    <source>
        <dbReference type="ARBA" id="ARBA00022737"/>
    </source>
</evidence>
<evidence type="ECO:0000256" key="2">
    <source>
        <dbReference type="SAM" id="SignalP"/>
    </source>
</evidence>
<comment type="caution">
    <text evidence="5">The sequence shown here is derived from an EMBL/GenBank/DDBJ whole genome shotgun (WGS) entry which is preliminary data.</text>
</comment>
<evidence type="ECO:0000259" key="3">
    <source>
        <dbReference type="Pfam" id="PF06458"/>
    </source>
</evidence>
<evidence type="ECO:0000313" key="6">
    <source>
        <dbReference type="Proteomes" id="UP000051589"/>
    </source>
</evidence>
<name>A0A0R2DFU7_9LACO</name>
<evidence type="ECO:0000313" key="5">
    <source>
        <dbReference type="EMBL" id="KRN02943.1"/>
    </source>
</evidence>
<dbReference type="Pfam" id="PF19087">
    <property type="entry name" value="DUF5776"/>
    <property type="match status" value="2"/>
</dbReference>
<reference evidence="5 6" key="1">
    <citation type="journal article" date="2015" name="Genome Announc.">
        <title>Expanding the biotechnology potential of lactobacilli through comparative genomics of 213 strains and associated genera.</title>
        <authorList>
            <person name="Sun Z."/>
            <person name="Harris H.M."/>
            <person name="McCann A."/>
            <person name="Guo C."/>
            <person name="Argimon S."/>
            <person name="Zhang W."/>
            <person name="Yang X."/>
            <person name="Jeffery I.B."/>
            <person name="Cooney J.C."/>
            <person name="Kagawa T.F."/>
            <person name="Liu W."/>
            <person name="Song Y."/>
            <person name="Salvetti E."/>
            <person name="Wrobel A."/>
            <person name="Rasinkangas P."/>
            <person name="Parkhill J."/>
            <person name="Rea M.C."/>
            <person name="O'Sullivan O."/>
            <person name="Ritari J."/>
            <person name="Douillard F.P."/>
            <person name="Paul Ross R."/>
            <person name="Yang R."/>
            <person name="Briner A.E."/>
            <person name="Felis G.E."/>
            <person name="de Vos W.M."/>
            <person name="Barrangou R."/>
            <person name="Klaenhammer T.R."/>
            <person name="Caufield P.W."/>
            <person name="Cui Y."/>
            <person name="Zhang H."/>
            <person name="O'Toole P.W."/>
        </authorList>
    </citation>
    <scope>NUCLEOTIDE SEQUENCE [LARGE SCALE GENOMIC DNA]</scope>
    <source>
        <strain evidence="5 6">DSM 21775</strain>
    </source>
</reference>
<dbReference type="RefSeq" id="WP_061775776.1">
    <property type="nucleotide sequence ID" value="NZ_AYZH01000003.1"/>
</dbReference>
<evidence type="ECO:0008006" key="7">
    <source>
        <dbReference type="Google" id="ProtNLM"/>
    </source>
</evidence>
<gene>
    <name evidence="5" type="ORF">FD13_GL001259</name>
</gene>
<dbReference type="PATRIC" id="fig|1423803.3.peg.1284"/>
<feature type="signal peptide" evidence="2">
    <location>
        <begin position="1"/>
        <end position="29"/>
    </location>
</feature>
<sequence length="606" mass="66862">MSKLVRRLVLAGLTLSLLGGIVTPTLAQAATTTPATTDTTEPQDSVNYQFASIQAPYNRITDEQGQTTKVPWYPGTSTNPFPQSYASSDVKVELSLPFVKYDDPETSTPRFIARGMLSLAKDGVSVDPDESLAEYLAPRNGYSSSFSPDDLTTYFTNYSYVYSWLYKVAAQTKLGTRSYSDIKKDLNGNVMEKLAEMEDIYSAIPMTEGMSNYLGKTAADFKVTASQILKSESMIFLTDSTERLARLDPQASADKERDLLKQPVKSFIIPQKDSSDPERTTYIADGQLSTIASPNCFVFKAATPATMPSATSHPVTVHYVDDQGKTLKPDKTLTGSLGDSYNAEPLNIAGYKLVKTTGDESGKFTSAKQAVTYTYRKVAADVAVKNSVVYATKKIGLYRSPTFSKKALKTMYAKKSRMNRPTFKVIGTATSKNGVKRYKVKDLNGKGTTGYITANAGYVAPLYYANQPTKVTVINPKGLNAYSKKNLTHKRSHYQQGQVLRVKKIVNHNLTTRLQLSNGKYVSANKKLVIAGKYTMPKHVRAKTGINRYGTANLTKRNKHFAKGKTLKVTGWAYSNAHNFRKGDTLRYRVSGGYITGNKRFVSPFK</sequence>
<feature type="domain" description="DUF5776" evidence="4">
    <location>
        <begin position="535"/>
        <end position="602"/>
    </location>
</feature>
<organism evidence="5 6">
    <name type="scientific">Levilactobacillus senmaizukei DSM 21775 = NBRC 103853</name>
    <dbReference type="NCBI Taxonomy" id="1423803"/>
    <lineage>
        <taxon>Bacteria</taxon>
        <taxon>Bacillati</taxon>
        <taxon>Bacillota</taxon>
        <taxon>Bacilli</taxon>
        <taxon>Lactobacillales</taxon>
        <taxon>Lactobacillaceae</taxon>
        <taxon>Levilactobacillus</taxon>
    </lineage>
</organism>
<protein>
    <recommendedName>
        <fullName evidence="7">MucBP domain-containing protein</fullName>
    </recommendedName>
</protein>
<dbReference type="OrthoDB" id="2329141at2"/>
<keyword evidence="2" id="KW-0732">Signal</keyword>
<evidence type="ECO:0000259" key="4">
    <source>
        <dbReference type="Pfam" id="PF19087"/>
    </source>
</evidence>
<keyword evidence="1" id="KW-0677">Repeat</keyword>
<dbReference type="STRING" id="1423803.FD13_GL001259"/>
<feature type="domain" description="MucBP" evidence="3">
    <location>
        <begin position="314"/>
        <end position="376"/>
    </location>
</feature>
<dbReference type="AlphaFoldDB" id="A0A0R2DFU7"/>